<reference evidence="12 13" key="1">
    <citation type="journal article" date="2016" name="Microbes Environ.">
        <title>Phylogenetically diverse aerobic anoxygenic phototrophic bacteria isolated from epilithic biofilms in Tama river, Japan.</title>
        <authorList>
            <person name="Hirose S."/>
            <person name="Matsuura K."/>
            <person name="Haruta S."/>
        </authorList>
    </citation>
    <scope>NUCLEOTIDE SEQUENCE [LARGE SCALE GENOMIC DNA]</scope>
    <source>
        <strain evidence="12 13">S08</strain>
    </source>
</reference>
<keyword evidence="7 10" id="KW-0342">GTP-binding</keyword>
<evidence type="ECO:0000256" key="6">
    <source>
        <dbReference type="ARBA" id="ARBA00022842"/>
    </source>
</evidence>
<evidence type="ECO:0000256" key="7">
    <source>
        <dbReference type="ARBA" id="ARBA00023134"/>
    </source>
</evidence>
<protein>
    <recommendedName>
        <fullName evidence="10">Probable GTP-binding protein EngB</fullName>
    </recommendedName>
</protein>
<comment type="function">
    <text evidence="10">Necessary for normal cell division and for the maintenance of normal septation.</text>
</comment>
<dbReference type="Gene3D" id="3.40.50.300">
    <property type="entry name" value="P-loop containing nucleotide triphosphate hydrolases"/>
    <property type="match status" value="1"/>
</dbReference>
<evidence type="ECO:0000313" key="13">
    <source>
        <dbReference type="Proteomes" id="UP000831327"/>
    </source>
</evidence>
<name>A0ABM7XZX2_9PROT</name>
<organism evidence="12 13">
    <name type="scientific">Roseomonas fluvialis</name>
    <dbReference type="NCBI Taxonomy" id="1750527"/>
    <lineage>
        <taxon>Bacteria</taxon>
        <taxon>Pseudomonadati</taxon>
        <taxon>Pseudomonadota</taxon>
        <taxon>Alphaproteobacteria</taxon>
        <taxon>Acetobacterales</taxon>
        <taxon>Roseomonadaceae</taxon>
        <taxon>Roseomonas</taxon>
    </lineage>
</organism>
<evidence type="ECO:0000259" key="11">
    <source>
        <dbReference type="PROSITE" id="PS51706"/>
    </source>
</evidence>
<evidence type="ECO:0000256" key="8">
    <source>
        <dbReference type="ARBA" id="ARBA00023210"/>
    </source>
</evidence>
<comment type="cofactor">
    <cofactor evidence="1">
        <name>Mg(2+)</name>
        <dbReference type="ChEBI" id="CHEBI:18420"/>
    </cofactor>
</comment>
<dbReference type="InterPro" id="IPR019987">
    <property type="entry name" value="GTP-bd_ribosome_bio_YsxC"/>
</dbReference>
<dbReference type="Pfam" id="PF01926">
    <property type="entry name" value="MMR_HSR1"/>
    <property type="match status" value="1"/>
</dbReference>
<dbReference type="InterPro" id="IPR006073">
    <property type="entry name" value="GTP-bd"/>
</dbReference>
<evidence type="ECO:0000256" key="1">
    <source>
        <dbReference type="ARBA" id="ARBA00001946"/>
    </source>
</evidence>
<dbReference type="RefSeq" id="WP_244458368.1">
    <property type="nucleotide sequence ID" value="NZ_AP025637.1"/>
</dbReference>
<keyword evidence="8 10" id="KW-0717">Septation</keyword>
<evidence type="ECO:0000256" key="3">
    <source>
        <dbReference type="ARBA" id="ARBA00022618"/>
    </source>
</evidence>
<evidence type="ECO:0000313" key="12">
    <source>
        <dbReference type="EMBL" id="BDG71075.1"/>
    </source>
</evidence>
<evidence type="ECO:0000256" key="2">
    <source>
        <dbReference type="ARBA" id="ARBA00009638"/>
    </source>
</evidence>
<proteinExistence type="inferred from homology"/>
<dbReference type="EMBL" id="AP025637">
    <property type="protein sequence ID" value="BDG71075.1"/>
    <property type="molecule type" value="Genomic_DNA"/>
</dbReference>
<keyword evidence="5 10" id="KW-0547">Nucleotide-binding</keyword>
<dbReference type="InterPro" id="IPR030393">
    <property type="entry name" value="G_ENGB_dom"/>
</dbReference>
<evidence type="ECO:0000256" key="4">
    <source>
        <dbReference type="ARBA" id="ARBA00022723"/>
    </source>
</evidence>
<dbReference type="NCBIfam" id="TIGR03598">
    <property type="entry name" value="GTPase_YsxC"/>
    <property type="match status" value="1"/>
</dbReference>
<dbReference type="PANTHER" id="PTHR11649:SF13">
    <property type="entry name" value="ENGB-TYPE G DOMAIN-CONTAINING PROTEIN"/>
    <property type="match status" value="1"/>
</dbReference>
<dbReference type="PANTHER" id="PTHR11649">
    <property type="entry name" value="MSS1/TRME-RELATED GTP-BINDING PROTEIN"/>
    <property type="match status" value="1"/>
</dbReference>
<keyword evidence="3 10" id="KW-0132">Cell division</keyword>
<dbReference type="CDD" id="cd01876">
    <property type="entry name" value="YihA_EngB"/>
    <property type="match status" value="1"/>
</dbReference>
<accession>A0ABM7XZX2</accession>
<evidence type="ECO:0000256" key="10">
    <source>
        <dbReference type="HAMAP-Rule" id="MF_00321"/>
    </source>
</evidence>
<evidence type="ECO:0000256" key="5">
    <source>
        <dbReference type="ARBA" id="ARBA00022741"/>
    </source>
</evidence>
<sequence>MTGLSEARDDAERAALIEAGRLLFARPCTFFHAAQKPEQLPPPGLPEVAFCGRSNVGKSSLINAVTGQKALARVSQTPGRTRQLNFFNLAERLVVVDLPGYGYAKASKDLQRDWQGMMFDYLRGRPNLVRVMLLLDARIETKTADRAAMELLNDAAVAFQIVLTKADEVGPVKMATRFAEAQALAREHTAGHPLVLVTSSRTGQGIDELRAEVAALAA</sequence>
<gene>
    <name evidence="10 12" type="primary">engB</name>
    <name evidence="12" type="ORF">Rmf_10040</name>
</gene>
<keyword evidence="9 10" id="KW-0131">Cell cycle</keyword>
<feature type="domain" description="EngB-type G" evidence="11">
    <location>
        <begin position="44"/>
        <end position="218"/>
    </location>
</feature>
<dbReference type="InterPro" id="IPR027417">
    <property type="entry name" value="P-loop_NTPase"/>
</dbReference>
<dbReference type="PROSITE" id="PS51706">
    <property type="entry name" value="G_ENGB"/>
    <property type="match status" value="1"/>
</dbReference>
<evidence type="ECO:0000256" key="9">
    <source>
        <dbReference type="ARBA" id="ARBA00023306"/>
    </source>
</evidence>
<keyword evidence="6" id="KW-0460">Magnesium</keyword>
<keyword evidence="13" id="KW-1185">Reference proteome</keyword>
<comment type="similarity">
    <text evidence="2 10">Belongs to the TRAFAC class TrmE-Era-EngA-EngB-Septin-like GTPase superfamily. EngB GTPase family.</text>
</comment>
<dbReference type="SUPFAM" id="SSF52540">
    <property type="entry name" value="P-loop containing nucleoside triphosphate hydrolases"/>
    <property type="match status" value="1"/>
</dbReference>
<keyword evidence="4" id="KW-0479">Metal-binding</keyword>
<dbReference type="Proteomes" id="UP000831327">
    <property type="component" value="Chromosome"/>
</dbReference>
<dbReference type="HAMAP" id="MF_00321">
    <property type="entry name" value="GTPase_EngB"/>
    <property type="match status" value="1"/>
</dbReference>